<evidence type="ECO:0000259" key="2">
    <source>
        <dbReference type="Pfam" id="PF23247"/>
    </source>
</evidence>
<keyword evidence="1" id="KW-1133">Transmembrane helix</keyword>
<dbReference type="InterPro" id="IPR032675">
    <property type="entry name" value="LRR_dom_sf"/>
</dbReference>
<reference evidence="3" key="2">
    <citation type="submission" date="2017-02" db="EMBL/GenBank/DDBJ databases">
        <title>WGS assembly of Sorghum bicolor.</title>
        <authorList>
            <person name="Paterson A."/>
            <person name="Mullet J."/>
            <person name="Bowers J."/>
            <person name="Bruggmann R."/>
            <person name="Dubchak I."/>
            <person name="Grimwood J."/>
            <person name="Gundlach H."/>
            <person name="Haberer G."/>
            <person name="Hellsten U."/>
            <person name="Mitros T."/>
            <person name="Poliakov A."/>
            <person name="Schmutz J."/>
            <person name="Spannagl M."/>
            <person name="Tang H."/>
            <person name="Wang X."/>
            <person name="Wicker T."/>
            <person name="Bharti A."/>
            <person name="Chapman J."/>
            <person name="Feltus F."/>
            <person name="Gowik U."/>
            <person name="Grigoriev I."/>
            <person name="Lyons E."/>
            <person name="Maher C."/>
            <person name="Martis M."/>
            <person name="Narechania A."/>
            <person name="Otillar R."/>
            <person name="Penning B."/>
            <person name="Salamov A."/>
            <person name="Wang Y."/>
            <person name="Zhang L."/>
            <person name="Carpita N."/>
            <person name="Freeling M."/>
            <person name="Gingle A."/>
            <person name="Hash C."/>
            <person name="Keller B."/>
            <person name="Klein P."/>
            <person name="Kresovich S."/>
            <person name="Mccann M."/>
            <person name="Ming R."/>
            <person name="Peterson D."/>
            <person name="Rahman M."/>
            <person name="Ware D."/>
            <person name="Westhoff P."/>
            <person name="Mayer K."/>
            <person name="Messing J."/>
            <person name="Sims D."/>
            <person name="Jenkins J."/>
            <person name="Shu S."/>
            <person name="Rokhsar D."/>
        </authorList>
    </citation>
    <scope>NUCLEOTIDE SEQUENCE</scope>
</reference>
<dbReference type="AlphaFoldDB" id="A0A1Z5R8W4"/>
<keyword evidence="1" id="KW-0472">Membrane</keyword>
<accession>A0A1Z5R8W4</accession>
<dbReference type="EMBL" id="CM000766">
    <property type="protein sequence ID" value="OQU79894.1"/>
    <property type="molecule type" value="Genomic_DNA"/>
</dbReference>
<dbReference type="EMBL" id="CM000766">
    <property type="protein sequence ID" value="OQU79895.1"/>
    <property type="molecule type" value="Genomic_DNA"/>
</dbReference>
<keyword evidence="1" id="KW-0812">Transmembrane</keyword>
<protein>
    <recommendedName>
        <fullName evidence="2">Disease resistance protein At4g27190-like leucine-rich repeats domain-containing protein</fullName>
    </recommendedName>
</protein>
<reference evidence="4" key="3">
    <citation type="journal article" date="2018" name="Plant J.">
        <title>The Sorghum bicolor reference genome: improved assembly, gene annotations, a transcriptome atlas, and signatures of genome organization.</title>
        <authorList>
            <person name="McCormick R.F."/>
            <person name="Truong S.K."/>
            <person name="Sreedasyam A."/>
            <person name="Jenkins J."/>
            <person name="Shu S."/>
            <person name="Sims D."/>
            <person name="Kennedy M."/>
            <person name="Amirebrahimi M."/>
            <person name="Weers B.D."/>
            <person name="McKinley B."/>
            <person name="Mattison A."/>
            <person name="Morishige D.T."/>
            <person name="Grimwood J."/>
            <person name="Schmutz J."/>
            <person name="Mullet J.E."/>
        </authorList>
    </citation>
    <scope>NUCLEOTIDE SEQUENCE [LARGE SCALE GENOMIC DNA]</scope>
    <source>
        <strain evidence="4">cv. BTx623</strain>
    </source>
</reference>
<feature type="domain" description="Disease resistance protein At4g27190-like leucine-rich repeats" evidence="2">
    <location>
        <begin position="964"/>
        <end position="1079"/>
    </location>
</feature>
<dbReference type="Gramene" id="OQU79895">
    <property type="protein sequence ID" value="OQU79895"/>
    <property type="gene ID" value="SORBI_3007G041900"/>
</dbReference>
<dbReference type="Pfam" id="PF23247">
    <property type="entry name" value="LRR_RPS2"/>
    <property type="match status" value="1"/>
</dbReference>
<dbReference type="Gene3D" id="3.80.10.10">
    <property type="entry name" value="Ribonuclease Inhibitor"/>
    <property type="match status" value="2"/>
</dbReference>
<sequence>MNEPPQAKSIFILFFWRSNRTGSSSQTAIYLYLLCSLGLLLISTHLRKIYTADSTIVSCIHCSWLLRDWRSIWKRWSRYGLQKYLWSFFTLLIFFSIYRLVMPPENIEEIRAVDIKTAVQQIVPYLEDTSNDAPQVIYFDGWYGLGASAVLRAIAEHPPPSLREKFNKIIHIDCSMWKSRRALQRVITEELKLTQQVAAIDMEDKENDFSGVDQGSRDEIRDITGVIGRYLVQYRCLVIFHNGSSSTVDLTDFGIPALKFLGTKVLWTFRGRLRLSTEISYWVENSQIKLYARDYNSRSWNAHLAEEAREISLYTHKLGIGVTPKIATECCLYLLSLNNQGKKKIDYNWGTHASCYWVCDGIIGGGHQDNQTWEVAHALQQHIRLEDYLSNAELMPSVNILDLSSNQWISITESYFKEIPPETTTLFFSSDKSSPQVVSLPSDKFHKADQLRVLKLCGCTFSFSSPPFHCCRNLRFLGLDRCTDELQQEEEEKTSEPAVEIFQRLWVLDVCHTDWPLPFPPETEEQVVATDTREVHITNGRIWHSNFAWKRLPNIHKLRVVEPTNPWETATRDEFKDMVNLELLDLSGNSTIQVLPRLSDATGLKTLVLDGCIGLEHVGPQGLPPSLESFSLNTAGAGNNDHKKNAKISYISLAECARLANFILRGSLPNLEELDLSHTAIKMLDLREVVEVGNLQRVFFVGCRQLHSISWPENGMYKLRLLCIDTRARGGEVNNRKPWSRDCSLMVYQQDEVKEYCHASVAVADMRFLQSLEFLWTWKTIQRDKWHLCLSSTCNDDGRVWHKDKMDRSYSTGQLAVAAPSLPNSLTYHDISIEQISAKIDSSSSSSTQFIPLDLHMEIAEGISDVTDKSSTWARDAIRHVMNNVQSLHVHDSSSITSVAPEHTFETSMMNGLKRCCVERCPKLDTVFATTYFWTCFSQLEIFWAAHLLMARFIWSRPRDPSSLDPNDLSFTQLRAIHLHFCPRLRYVLPMASNNTLSKVLETLHIHCCGDLRQVFLMEKEFLETISSARHEKGKLEFSNLKSLYLYELQNLQQICEAKLFAPKLETIYIRGCWGLRRLPATADRPVAVDCEKDWWDKLEWDGMESGHHPSLFEPSHSKYYKRRHLRTTVLR</sequence>
<organism evidence="3 4">
    <name type="scientific">Sorghum bicolor</name>
    <name type="common">Sorghum</name>
    <name type="synonym">Sorghum vulgare</name>
    <dbReference type="NCBI Taxonomy" id="4558"/>
    <lineage>
        <taxon>Eukaryota</taxon>
        <taxon>Viridiplantae</taxon>
        <taxon>Streptophyta</taxon>
        <taxon>Embryophyta</taxon>
        <taxon>Tracheophyta</taxon>
        <taxon>Spermatophyta</taxon>
        <taxon>Magnoliopsida</taxon>
        <taxon>Liliopsida</taxon>
        <taxon>Poales</taxon>
        <taxon>Poaceae</taxon>
        <taxon>PACMAD clade</taxon>
        <taxon>Panicoideae</taxon>
        <taxon>Andropogonodae</taxon>
        <taxon>Andropogoneae</taxon>
        <taxon>Sorghinae</taxon>
        <taxon>Sorghum</taxon>
    </lineage>
</organism>
<name>A0A1Z5R8W4_SORBI</name>
<keyword evidence="4" id="KW-1185">Reference proteome</keyword>
<evidence type="ECO:0000313" key="3">
    <source>
        <dbReference type="EMBL" id="OQU79895.1"/>
    </source>
</evidence>
<dbReference type="Proteomes" id="UP000000768">
    <property type="component" value="Chromosome 7"/>
</dbReference>
<feature type="transmembrane region" description="Helical" evidence="1">
    <location>
        <begin position="84"/>
        <end position="101"/>
    </location>
</feature>
<evidence type="ECO:0000313" key="4">
    <source>
        <dbReference type="Proteomes" id="UP000000768"/>
    </source>
</evidence>
<feature type="transmembrane region" description="Helical" evidence="1">
    <location>
        <begin position="29"/>
        <end position="46"/>
    </location>
</feature>
<dbReference type="SUPFAM" id="SSF52058">
    <property type="entry name" value="L domain-like"/>
    <property type="match status" value="1"/>
</dbReference>
<reference evidence="3 4" key="1">
    <citation type="journal article" date="2009" name="Nature">
        <title>The Sorghum bicolor genome and the diversification of grasses.</title>
        <authorList>
            <person name="Paterson A.H."/>
            <person name="Bowers J.E."/>
            <person name="Bruggmann R."/>
            <person name="Dubchak I."/>
            <person name="Grimwood J."/>
            <person name="Gundlach H."/>
            <person name="Haberer G."/>
            <person name="Hellsten U."/>
            <person name="Mitros T."/>
            <person name="Poliakov A."/>
            <person name="Schmutz J."/>
            <person name="Spannagl M."/>
            <person name="Tang H."/>
            <person name="Wang X."/>
            <person name="Wicker T."/>
            <person name="Bharti A.K."/>
            <person name="Chapman J."/>
            <person name="Feltus F.A."/>
            <person name="Gowik U."/>
            <person name="Grigoriev I.V."/>
            <person name="Lyons E."/>
            <person name="Maher C.A."/>
            <person name="Martis M."/>
            <person name="Narechania A."/>
            <person name="Otillar R.P."/>
            <person name="Penning B.W."/>
            <person name="Salamov A.A."/>
            <person name="Wang Y."/>
            <person name="Zhang L."/>
            <person name="Carpita N.C."/>
            <person name="Freeling M."/>
            <person name="Gingle A.R."/>
            <person name="Hash C.T."/>
            <person name="Keller B."/>
            <person name="Klein P."/>
            <person name="Kresovich S."/>
            <person name="McCann M.C."/>
            <person name="Ming R."/>
            <person name="Peterson D.G."/>
            <person name="Mehboob-ur-Rahman"/>
            <person name="Ware D."/>
            <person name="Westhoff P."/>
            <person name="Mayer K.F."/>
            <person name="Messing J."/>
            <person name="Rokhsar D.S."/>
        </authorList>
    </citation>
    <scope>NUCLEOTIDE SEQUENCE [LARGE SCALE GENOMIC DNA]</scope>
    <source>
        <strain evidence="4">cv. BTx623</strain>
    </source>
</reference>
<dbReference type="PANTHER" id="PTHR33463">
    <property type="entry name" value="NB-ARC DOMAIN-CONTAINING PROTEIN-RELATED"/>
    <property type="match status" value="1"/>
</dbReference>
<gene>
    <name evidence="3" type="ORF">SORBI_3007G041900</name>
</gene>
<proteinExistence type="predicted"/>
<dbReference type="Gramene" id="OQU79894">
    <property type="protein sequence ID" value="OQU79894"/>
    <property type="gene ID" value="SORBI_3007G041900"/>
</dbReference>
<dbReference type="ExpressionAtlas" id="A0A1Z5R8W4">
    <property type="expression patterns" value="baseline"/>
</dbReference>
<dbReference type="InterPro" id="IPR050905">
    <property type="entry name" value="Plant_NBS-LRR"/>
</dbReference>
<dbReference type="PANTHER" id="PTHR33463:SF200">
    <property type="entry name" value="NB-ARC DOMAIN-CONTAINING PROTEIN"/>
    <property type="match status" value="1"/>
</dbReference>
<dbReference type="SUPFAM" id="SSF52047">
    <property type="entry name" value="RNI-like"/>
    <property type="match status" value="1"/>
</dbReference>
<dbReference type="InterPro" id="IPR057135">
    <property type="entry name" value="At4g27190-like_LRR"/>
</dbReference>
<dbReference type="InParanoid" id="A0A1Z5R8W4"/>
<evidence type="ECO:0000256" key="1">
    <source>
        <dbReference type="SAM" id="Phobius"/>
    </source>
</evidence>